<sequence>MSRNEENDKTVRTDGVDASAVPQAEADRGTDRGTGRGPAIRRRSFMQGAGATAAGLAMPTVIRGLKTARAAEGKVKIGHIEDLSGNLAVYGVQKFHAAQLAVKEINEGKTLKGGPVGSGGIGVMANYAAKAPVMGDGDKDLKFVNKGGDMTGTGMAFVQDEDVLIDSGESGLLGREVELIAPDGQSNNNIWQQLTRRLIQEDKVDCLVAGFTSAEREAIRPIVDKAKQLYIYTNQYEGGVADSNTFCTGAICEQQVIPVVDYMVKTFGPRIYTIAADYNFGQLTAAWTKAFAPLVGGEIIQEEFVPLSVSDFTTSIARIQAAKPDWVFTLLVGSNQSNYYPQASAAGLEYPMASTVNMAQGYEHRRFKPPSLNRMYNCINYMEEIPTARNQAFVKRWYEMFPDDPYIGQMAQNTYFSIHLYAKAARLAGTTDQESVKKALESGFSIEAPEGAVFLEPSTHHCSHYIRLATADAEHNVSFVREWPSIQPWWLQRIGVNLVKHKEYKQYIPDEDPFFSMFGKKK</sequence>
<keyword evidence="2" id="KW-0732">Signal</keyword>
<evidence type="ECO:0000259" key="4">
    <source>
        <dbReference type="Pfam" id="PF13458"/>
    </source>
</evidence>
<feature type="domain" description="Leucine-binding protein" evidence="4">
    <location>
        <begin position="74"/>
        <end position="473"/>
    </location>
</feature>
<accession>A0A1Y6CML3</accession>
<dbReference type="PANTHER" id="PTHR47628:SF1">
    <property type="entry name" value="ALIPHATIC AMIDASE EXPRESSION-REGULATING PROTEIN"/>
    <property type="match status" value="1"/>
</dbReference>
<dbReference type="InterPro" id="IPR028082">
    <property type="entry name" value="Peripla_BP_I"/>
</dbReference>
<dbReference type="InterPro" id="IPR006311">
    <property type="entry name" value="TAT_signal"/>
</dbReference>
<dbReference type="AlphaFoldDB" id="A0A1Y6CML3"/>
<dbReference type="RefSeq" id="WP_085125165.1">
    <property type="nucleotide sequence ID" value="NZ_FWZX01000025.1"/>
</dbReference>
<evidence type="ECO:0000256" key="1">
    <source>
        <dbReference type="ARBA" id="ARBA00010062"/>
    </source>
</evidence>
<dbReference type="PANTHER" id="PTHR47628">
    <property type="match status" value="1"/>
</dbReference>
<feature type="compositionally biased region" description="Basic and acidic residues" evidence="3">
    <location>
        <begin position="25"/>
        <end position="34"/>
    </location>
</feature>
<evidence type="ECO:0000256" key="2">
    <source>
        <dbReference type="ARBA" id="ARBA00022729"/>
    </source>
</evidence>
<feature type="region of interest" description="Disordered" evidence="3">
    <location>
        <begin position="1"/>
        <end position="39"/>
    </location>
</feature>
<dbReference type="PROSITE" id="PS51318">
    <property type="entry name" value="TAT"/>
    <property type="match status" value="1"/>
</dbReference>
<proteinExistence type="inferred from homology"/>
<dbReference type="Gene3D" id="3.40.50.2300">
    <property type="match status" value="3"/>
</dbReference>
<name>A0A1Y6CML3_9PROT</name>
<protein>
    <submittedName>
        <fullName evidence="5">Branched-chain amino acid transport system substrate-binding protein</fullName>
    </submittedName>
</protein>
<dbReference type="Pfam" id="PF13458">
    <property type="entry name" value="Peripla_BP_6"/>
    <property type="match status" value="1"/>
</dbReference>
<dbReference type="SUPFAM" id="SSF53822">
    <property type="entry name" value="Periplasmic binding protein-like I"/>
    <property type="match status" value="2"/>
</dbReference>
<reference evidence="5 6" key="1">
    <citation type="submission" date="2017-04" db="EMBL/GenBank/DDBJ databases">
        <authorList>
            <person name="Afonso C.L."/>
            <person name="Miller P.J."/>
            <person name="Scott M.A."/>
            <person name="Spackman E."/>
            <person name="Goraichik I."/>
            <person name="Dimitrov K.M."/>
            <person name="Suarez D.L."/>
            <person name="Swayne D.E."/>
        </authorList>
    </citation>
    <scope>NUCLEOTIDE SEQUENCE [LARGE SCALE GENOMIC DNA]</scope>
    <source>
        <strain evidence="5 6">USBA 355</strain>
    </source>
</reference>
<dbReference type="Proteomes" id="UP000192917">
    <property type="component" value="Unassembled WGS sequence"/>
</dbReference>
<organism evidence="5 6">
    <name type="scientific">Tistlia consotensis USBA 355</name>
    <dbReference type="NCBI Taxonomy" id="560819"/>
    <lineage>
        <taxon>Bacteria</taxon>
        <taxon>Pseudomonadati</taxon>
        <taxon>Pseudomonadota</taxon>
        <taxon>Alphaproteobacteria</taxon>
        <taxon>Rhodospirillales</taxon>
        <taxon>Rhodovibrionaceae</taxon>
        <taxon>Tistlia</taxon>
    </lineage>
</organism>
<dbReference type="EMBL" id="FWZX01000025">
    <property type="protein sequence ID" value="SMF63831.1"/>
    <property type="molecule type" value="Genomic_DNA"/>
</dbReference>
<evidence type="ECO:0000313" key="5">
    <source>
        <dbReference type="EMBL" id="SMF63831.1"/>
    </source>
</evidence>
<dbReference type="STRING" id="560819.SAMN05428998_1252"/>
<dbReference type="InterPro" id="IPR028081">
    <property type="entry name" value="Leu-bd"/>
</dbReference>
<gene>
    <name evidence="5" type="ORF">SAMN05428998_1252</name>
</gene>
<feature type="compositionally biased region" description="Basic and acidic residues" evidence="3">
    <location>
        <begin position="1"/>
        <end position="15"/>
    </location>
</feature>
<evidence type="ECO:0000256" key="3">
    <source>
        <dbReference type="SAM" id="MobiDB-lite"/>
    </source>
</evidence>
<comment type="similarity">
    <text evidence="1">Belongs to the leucine-binding protein family.</text>
</comment>
<evidence type="ECO:0000313" key="6">
    <source>
        <dbReference type="Proteomes" id="UP000192917"/>
    </source>
</evidence>
<keyword evidence="6" id="KW-1185">Reference proteome</keyword>